<feature type="active site" description="Proton donor/acceptor" evidence="6">
    <location>
        <position position="159"/>
    </location>
</feature>
<evidence type="ECO:0000256" key="4">
    <source>
        <dbReference type="ARBA" id="ARBA00022984"/>
    </source>
</evidence>
<gene>
    <name evidence="10" type="ORF">NE675_01750</name>
</gene>
<protein>
    <submittedName>
        <fullName evidence="10">L,D-transpeptidase</fullName>
    </submittedName>
</protein>
<reference evidence="10 11" key="1">
    <citation type="submission" date="2022-06" db="EMBL/GenBank/DDBJ databases">
        <title>Isolation of gut microbiota from human fecal samples.</title>
        <authorList>
            <person name="Pamer E.G."/>
            <person name="Barat B."/>
            <person name="Waligurski E."/>
            <person name="Medina S."/>
            <person name="Paddock L."/>
            <person name="Mostad J."/>
        </authorList>
    </citation>
    <scope>NUCLEOTIDE SEQUENCE [LARGE SCALE GENOMIC DNA]</scope>
    <source>
        <strain evidence="10 11">DFI.1.1</strain>
    </source>
</reference>
<evidence type="ECO:0000256" key="7">
    <source>
        <dbReference type="SAM" id="MobiDB-lite"/>
    </source>
</evidence>
<sequence>MLKKMVALTCAMALSTGAAWVHAEELKTAPPPFAVKVEIKPAAAPQSNDTSAPQAATQTVSEAQPKPEQAVKKSTEKKIGVNIASRILTLYEGDTKIKMYPVGVGRTSTPTPTGFYKVQNKEVNPTWIDPDDTSIQIASGPDNPIGYRWIGFHGNYGIHGTNNPGSIGGYVSNGCIRMKEPDVEDLYQYVSIGTPVTVYYDRLVIDVSPDHAVSYYVYPDGYGWQALSVAQVKKALAGYGVEDFAEFKEISDKINRSDGNVTYVAKAYDLVVNGTKLAKRALGKDEQIYLPSVAVATALDLDLRWNPQQGILTSPYGIAPGYVKSDVVYVNAADAYSLFHLNGSLTPDYVYNMYSVKGNKTPTVVISRG</sequence>
<feature type="domain" description="L,D-TPase catalytic" evidence="9">
    <location>
        <begin position="77"/>
        <end position="199"/>
    </location>
</feature>
<keyword evidence="2" id="KW-0808">Transferase</keyword>
<evidence type="ECO:0000256" key="8">
    <source>
        <dbReference type="SAM" id="SignalP"/>
    </source>
</evidence>
<comment type="pathway">
    <text evidence="1 6">Cell wall biogenesis; peptidoglycan biosynthesis.</text>
</comment>
<dbReference type="Pfam" id="PF03734">
    <property type="entry name" value="YkuD"/>
    <property type="match status" value="1"/>
</dbReference>
<dbReference type="Proteomes" id="UP001206692">
    <property type="component" value="Unassembled WGS sequence"/>
</dbReference>
<keyword evidence="8" id="KW-0732">Signal</keyword>
<feature type="signal peptide" evidence="8">
    <location>
        <begin position="1"/>
        <end position="23"/>
    </location>
</feature>
<keyword evidence="3 6" id="KW-0133">Cell shape</keyword>
<keyword evidence="4 6" id="KW-0573">Peptidoglycan synthesis</keyword>
<feature type="chain" id="PRO_5047332673" evidence="8">
    <location>
        <begin position="24"/>
        <end position="369"/>
    </location>
</feature>
<dbReference type="CDD" id="cd00133">
    <property type="entry name" value="PTS_IIB"/>
    <property type="match status" value="1"/>
</dbReference>
<name>A0ABT1SPG7_9FIRM</name>
<evidence type="ECO:0000256" key="6">
    <source>
        <dbReference type="PROSITE-ProRule" id="PRU01373"/>
    </source>
</evidence>
<dbReference type="EMBL" id="JANGEW010000002">
    <property type="protein sequence ID" value="MCQ5341761.1"/>
    <property type="molecule type" value="Genomic_DNA"/>
</dbReference>
<dbReference type="InterPro" id="IPR050979">
    <property type="entry name" value="LD-transpeptidase"/>
</dbReference>
<keyword evidence="11" id="KW-1185">Reference proteome</keyword>
<evidence type="ECO:0000256" key="2">
    <source>
        <dbReference type="ARBA" id="ARBA00022679"/>
    </source>
</evidence>
<evidence type="ECO:0000259" key="9">
    <source>
        <dbReference type="PROSITE" id="PS52029"/>
    </source>
</evidence>
<evidence type="ECO:0000256" key="5">
    <source>
        <dbReference type="ARBA" id="ARBA00023316"/>
    </source>
</evidence>
<keyword evidence="5 6" id="KW-0961">Cell wall biogenesis/degradation</keyword>
<evidence type="ECO:0000256" key="1">
    <source>
        <dbReference type="ARBA" id="ARBA00004752"/>
    </source>
</evidence>
<evidence type="ECO:0000313" key="10">
    <source>
        <dbReference type="EMBL" id="MCQ5341761.1"/>
    </source>
</evidence>
<feature type="compositionally biased region" description="Polar residues" evidence="7">
    <location>
        <begin position="45"/>
        <end position="62"/>
    </location>
</feature>
<evidence type="ECO:0000313" key="11">
    <source>
        <dbReference type="Proteomes" id="UP001206692"/>
    </source>
</evidence>
<organism evidence="10 11">
    <name type="scientific">Megasphaera massiliensis</name>
    <dbReference type="NCBI Taxonomy" id="1232428"/>
    <lineage>
        <taxon>Bacteria</taxon>
        <taxon>Bacillati</taxon>
        <taxon>Bacillota</taxon>
        <taxon>Negativicutes</taxon>
        <taxon>Veillonellales</taxon>
        <taxon>Veillonellaceae</taxon>
        <taxon>Megasphaera</taxon>
    </lineage>
</organism>
<accession>A0ABT1SPG7</accession>
<dbReference type="CDD" id="cd16913">
    <property type="entry name" value="YkuD_like"/>
    <property type="match status" value="1"/>
</dbReference>
<proteinExistence type="predicted"/>
<dbReference type="InterPro" id="IPR038063">
    <property type="entry name" value="Transpep_catalytic_dom"/>
</dbReference>
<feature type="region of interest" description="Disordered" evidence="7">
    <location>
        <begin position="42"/>
        <end position="74"/>
    </location>
</feature>
<dbReference type="PROSITE" id="PS52029">
    <property type="entry name" value="LD_TPASE"/>
    <property type="match status" value="1"/>
</dbReference>
<dbReference type="PANTHER" id="PTHR30582">
    <property type="entry name" value="L,D-TRANSPEPTIDASE"/>
    <property type="match status" value="1"/>
</dbReference>
<comment type="caution">
    <text evidence="10">The sequence shown here is derived from an EMBL/GenBank/DDBJ whole genome shotgun (WGS) entry which is preliminary data.</text>
</comment>
<dbReference type="RefSeq" id="WP_227163114.1">
    <property type="nucleotide sequence ID" value="NZ_JAJCIO010000002.1"/>
</dbReference>
<dbReference type="SUPFAM" id="SSF141523">
    <property type="entry name" value="L,D-transpeptidase catalytic domain-like"/>
    <property type="match status" value="1"/>
</dbReference>
<dbReference type="InterPro" id="IPR005490">
    <property type="entry name" value="LD_TPept_cat_dom"/>
</dbReference>
<evidence type="ECO:0000256" key="3">
    <source>
        <dbReference type="ARBA" id="ARBA00022960"/>
    </source>
</evidence>
<feature type="active site" description="Nucleophile" evidence="6">
    <location>
        <position position="175"/>
    </location>
</feature>
<dbReference type="Gene3D" id="2.40.440.10">
    <property type="entry name" value="L,D-transpeptidase catalytic domain-like"/>
    <property type="match status" value="1"/>
</dbReference>